<evidence type="ECO:0000256" key="1">
    <source>
        <dbReference type="ARBA" id="ARBA00004651"/>
    </source>
</evidence>
<organism evidence="11 12">
    <name type="scientific">Enterocloster hominis</name>
    <name type="common">ex Liu et al. 2021</name>
    <dbReference type="NCBI Taxonomy" id="2763663"/>
    <lineage>
        <taxon>Bacteria</taxon>
        <taxon>Bacillati</taxon>
        <taxon>Bacillota</taxon>
        <taxon>Clostridia</taxon>
        <taxon>Lachnospirales</taxon>
        <taxon>Lachnospiraceae</taxon>
        <taxon>Enterocloster</taxon>
    </lineage>
</organism>
<dbReference type="GO" id="GO:0005524">
    <property type="term" value="F:ATP binding"/>
    <property type="evidence" value="ECO:0007669"/>
    <property type="project" value="UniProtKB-KW"/>
</dbReference>
<sequence>MKYVIRYVKPHIPTMIFGFTIKFTGTILDLMIPYILSYIIDEVTPRNDIGLVIRWGLMMAVCAALVLVCNVWANRVASAVSRDSIEALRHDLFYKISYLSSSQVDAFTIPSLVTRMTTDTYNLHRTLNMIQRMGVRAPILMLGGVVVTMFIDPWLSAILCFLIPFMILAVARISRKSIPLFGKAQIAADAMIRVVRENATGIRVIKALSRTEYEKDRYETVNSRLNAAEAKASITMAASGPLINLMLNTGLAAVIVVGAWRVSTGAMKPGAIVAFLTYFTIILNSVMAISRLITMSSKAIASAGRVEEVMMTPQDMEIRPWTGRPETAPGASPDAPDMASGKRPPHMEFDHVSFSYNKRAYNLSDLSFSLEHGQSLGIIGPTGAGKSTLAQLLLRLYDIDSGQIRIDGRDISTFPLKELRQKFGVVFQNDVLFKDSLLNNIDMGRKLDMDAIDRAVEVAQAASFIAGSGGYEKPIAVKGVNLSGGQKQRVLIARALAGRPEFLILDDSSSALDYKTDAAFRRSLSQSFSGTTTIIIAQRISSIMHCDKILVLEDGIPQGLGTHEELLKTCDAYREISTIQMGGEDL</sequence>
<dbReference type="RefSeq" id="WP_158358852.1">
    <property type="nucleotide sequence ID" value="NZ_JACRTJ010000005.1"/>
</dbReference>
<feature type="domain" description="ABC transporter" evidence="9">
    <location>
        <begin position="347"/>
        <end position="579"/>
    </location>
</feature>
<name>A0ABR7NPK0_9FIRM</name>
<feature type="transmembrane region" description="Helical" evidence="8">
    <location>
        <begin position="156"/>
        <end position="173"/>
    </location>
</feature>
<dbReference type="Pfam" id="PF00664">
    <property type="entry name" value="ABC_membrane"/>
    <property type="match status" value="1"/>
</dbReference>
<comment type="subcellular location">
    <subcellularLocation>
        <location evidence="1">Cell membrane</location>
        <topology evidence="1">Multi-pass membrane protein</topology>
    </subcellularLocation>
</comment>
<dbReference type="InterPro" id="IPR011527">
    <property type="entry name" value="ABC1_TM_dom"/>
</dbReference>
<feature type="transmembrane region" description="Helical" evidence="8">
    <location>
        <begin position="52"/>
        <end position="73"/>
    </location>
</feature>
<dbReference type="PANTHER" id="PTHR43394:SF1">
    <property type="entry name" value="ATP-BINDING CASSETTE SUB-FAMILY B MEMBER 10, MITOCHONDRIAL"/>
    <property type="match status" value="1"/>
</dbReference>
<dbReference type="SMART" id="SM00382">
    <property type="entry name" value="AAA"/>
    <property type="match status" value="1"/>
</dbReference>
<dbReference type="CDD" id="cd18548">
    <property type="entry name" value="ABC_6TM_Tm287_like"/>
    <property type="match status" value="1"/>
</dbReference>
<dbReference type="EMBL" id="JACRTJ010000005">
    <property type="protein sequence ID" value="MBC8598045.1"/>
    <property type="molecule type" value="Genomic_DNA"/>
</dbReference>
<dbReference type="InterPro" id="IPR003439">
    <property type="entry name" value="ABC_transporter-like_ATP-bd"/>
</dbReference>
<dbReference type="PROSITE" id="PS00211">
    <property type="entry name" value="ABC_TRANSPORTER_1"/>
    <property type="match status" value="1"/>
</dbReference>
<evidence type="ECO:0000256" key="6">
    <source>
        <dbReference type="ARBA" id="ARBA00023136"/>
    </source>
</evidence>
<keyword evidence="12" id="KW-1185">Reference proteome</keyword>
<evidence type="ECO:0000259" key="9">
    <source>
        <dbReference type="PROSITE" id="PS50893"/>
    </source>
</evidence>
<dbReference type="PROSITE" id="PS50929">
    <property type="entry name" value="ABC_TM1F"/>
    <property type="match status" value="1"/>
</dbReference>
<evidence type="ECO:0000313" key="11">
    <source>
        <dbReference type="EMBL" id="MBC8598045.1"/>
    </source>
</evidence>
<comment type="caution">
    <text evidence="11">The sequence shown here is derived from an EMBL/GenBank/DDBJ whole genome shotgun (WGS) entry which is preliminary data.</text>
</comment>
<dbReference type="InterPro" id="IPR039421">
    <property type="entry name" value="Type_1_exporter"/>
</dbReference>
<dbReference type="PANTHER" id="PTHR43394">
    <property type="entry name" value="ATP-DEPENDENT PERMEASE MDL1, MITOCHONDRIAL"/>
    <property type="match status" value="1"/>
</dbReference>
<evidence type="ECO:0000256" key="4">
    <source>
        <dbReference type="ARBA" id="ARBA00022840"/>
    </source>
</evidence>
<keyword evidence="5 8" id="KW-1133">Transmembrane helix</keyword>
<keyword evidence="6 8" id="KW-0472">Membrane</keyword>
<keyword evidence="2 8" id="KW-0812">Transmembrane</keyword>
<evidence type="ECO:0000256" key="5">
    <source>
        <dbReference type="ARBA" id="ARBA00022989"/>
    </source>
</evidence>
<feature type="transmembrane region" description="Helical" evidence="8">
    <location>
        <begin position="133"/>
        <end position="150"/>
    </location>
</feature>
<evidence type="ECO:0000313" key="12">
    <source>
        <dbReference type="Proteomes" id="UP000647491"/>
    </source>
</evidence>
<evidence type="ECO:0000256" key="2">
    <source>
        <dbReference type="ARBA" id="ARBA00022692"/>
    </source>
</evidence>
<accession>A0ABR7NPK0</accession>
<dbReference type="SUPFAM" id="SSF52540">
    <property type="entry name" value="P-loop containing nucleoside triphosphate hydrolases"/>
    <property type="match status" value="1"/>
</dbReference>
<feature type="domain" description="ABC transmembrane type-1" evidence="10">
    <location>
        <begin position="16"/>
        <end position="298"/>
    </location>
</feature>
<dbReference type="InterPro" id="IPR027417">
    <property type="entry name" value="P-loop_NTPase"/>
</dbReference>
<feature type="transmembrane region" description="Helical" evidence="8">
    <location>
        <begin position="272"/>
        <end position="293"/>
    </location>
</feature>
<dbReference type="PROSITE" id="PS50893">
    <property type="entry name" value="ABC_TRANSPORTER_2"/>
    <property type="match status" value="1"/>
</dbReference>
<dbReference type="Gene3D" id="3.40.50.300">
    <property type="entry name" value="P-loop containing nucleotide triphosphate hydrolases"/>
    <property type="match status" value="1"/>
</dbReference>
<reference evidence="11 12" key="1">
    <citation type="submission" date="2020-08" db="EMBL/GenBank/DDBJ databases">
        <title>Genome public.</title>
        <authorList>
            <person name="Liu C."/>
            <person name="Sun Q."/>
        </authorList>
    </citation>
    <scope>NUCLEOTIDE SEQUENCE [LARGE SCALE GENOMIC DNA]</scope>
    <source>
        <strain evidence="11 12">BX10</strain>
    </source>
</reference>
<dbReference type="Proteomes" id="UP000647491">
    <property type="component" value="Unassembled WGS sequence"/>
</dbReference>
<keyword evidence="3" id="KW-0547">Nucleotide-binding</keyword>
<evidence type="ECO:0000259" key="10">
    <source>
        <dbReference type="PROSITE" id="PS50929"/>
    </source>
</evidence>
<evidence type="ECO:0000256" key="8">
    <source>
        <dbReference type="SAM" id="Phobius"/>
    </source>
</evidence>
<evidence type="ECO:0000256" key="3">
    <source>
        <dbReference type="ARBA" id="ARBA00022741"/>
    </source>
</evidence>
<feature type="transmembrane region" description="Helical" evidence="8">
    <location>
        <begin position="242"/>
        <end position="260"/>
    </location>
</feature>
<evidence type="ECO:0000256" key="7">
    <source>
        <dbReference type="SAM" id="MobiDB-lite"/>
    </source>
</evidence>
<dbReference type="InterPro" id="IPR003593">
    <property type="entry name" value="AAA+_ATPase"/>
</dbReference>
<dbReference type="SUPFAM" id="SSF90123">
    <property type="entry name" value="ABC transporter transmembrane region"/>
    <property type="match status" value="1"/>
</dbReference>
<gene>
    <name evidence="11" type="ORF">H8708_02175</name>
</gene>
<keyword evidence="4 11" id="KW-0067">ATP-binding</keyword>
<feature type="region of interest" description="Disordered" evidence="7">
    <location>
        <begin position="319"/>
        <end position="343"/>
    </location>
</feature>
<dbReference type="Pfam" id="PF00005">
    <property type="entry name" value="ABC_tran"/>
    <property type="match status" value="1"/>
</dbReference>
<protein>
    <submittedName>
        <fullName evidence="11">ABC transporter ATP-binding protein</fullName>
    </submittedName>
</protein>
<dbReference type="InterPro" id="IPR017871">
    <property type="entry name" value="ABC_transporter-like_CS"/>
</dbReference>
<proteinExistence type="predicted"/>
<dbReference type="Gene3D" id="1.20.1560.10">
    <property type="entry name" value="ABC transporter type 1, transmembrane domain"/>
    <property type="match status" value="1"/>
</dbReference>
<feature type="transmembrane region" description="Helical" evidence="8">
    <location>
        <begin position="12"/>
        <end position="40"/>
    </location>
</feature>
<dbReference type="InterPro" id="IPR036640">
    <property type="entry name" value="ABC1_TM_sf"/>
</dbReference>